<feature type="transmembrane region" description="Helical" evidence="1">
    <location>
        <begin position="122"/>
        <end position="150"/>
    </location>
</feature>
<keyword evidence="1" id="KW-1133">Transmembrane helix</keyword>
<dbReference type="EMBL" id="RBZY01000021">
    <property type="protein sequence ID" value="RWR19670.1"/>
    <property type="molecule type" value="Genomic_DNA"/>
</dbReference>
<dbReference type="Pfam" id="PF07099">
    <property type="entry name" value="DUF1361"/>
    <property type="match status" value="1"/>
</dbReference>
<feature type="transmembrane region" description="Helical" evidence="1">
    <location>
        <begin position="42"/>
        <end position="65"/>
    </location>
</feature>
<reference evidence="2 3" key="1">
    <citation type="journal article" date="2018" name="Front. Microbiol.">
        <title>Novel Insights Into Bacterial Dimethylsulfoniopropionate Catabolism in the East China Sea.</title>
        <authorList>
            <person name="Liu J."/>
            <person name="Liu J."/>
            <person name="Zhang S.H."/>
            <person name="Liang J."/>
            <person name="Lin H."/>
            <person name="Song D."/>
            <person name="Yang G.P."/>
            <person name="Todd J.D."/>
            <person name="Zhang X.H."/>
        </authorList>
    </citation>
    <scope>NUCLEOTIDE SEQUENCE [LARGE SCALE GENOMIC DNA]</scope>
    <source>
        <strain evidence="2 3">ZYFD042</strain>
    </source>
</reference>
<dbReference type="Proteomes" id="UP000285970">
    <property type="component" value="Unassembled WGS sequence"/>
</dbReference>
<sequence>MTAVLLAPAAVLVLDLYAVVLVVLRAKVYRVALYRPMLLNTGLSTLPVVTAIGVIVGLFALFPLLEGLVATAPWAGGVVLLAYLTVATGVWVLLFPNSVYLITELNFSHRTPDSPVPLWYDIIQTLVLTLSGLGNAVLSLGILHALLVVYEEPTDRMPPATSWVFAAVVIVLGAVGVYLGRYLRVNSWDVRHPVALLRRLSTHLRQPGTALEAGAFVATHAILVAVLYVPLFWLAWTSFLATAV</sequence>
<evidence type="ECO:0000313" key="3">
    <source>
        <dbReference type="Proteomes" id="UP000285970"/>
    </source>
</evidence>
<organism evidence="2 3">
    <name type="scientific">Microbacterium enclense</name>
    <dbReference type="NCBI Taxonomy" id="993073"/>
    <lineage>
        <taxon>Bacteria</taxon>
        <taxon>Bacillati</taxon>
        <taxon>Actinomycetota</taxon>
        <taxon>Actinomycetes</taxon>
        <taxon>Micrococcales</taxon>
        <taxon>Microbacteriaceae</taxon>
        <taxon>Microbacterium</taxon>
    </lineage>
</organism>
<keyword evidence="1" id="KW-0812">Transmembrane</keyword>
<protein>
    <submittedName>
        <fullName evidence="2">DUF1361 domain-containing protein</fullName>
    </submittedName>
</protein>
<dbReference type="AlphaFoldDB" id="A0A443JGQ3"/>
<dbReference type="InterPro" id="IPR009793">
    <property type="entry name" value="DUF1361"/>
</dbReference>
<feature type="transmembrane region" description="Helical" evidence="1">
    <location>
        <begin position="213"/>
        <end position="236"/>
    </location>
</feature>
<feature type="transmembrane region" description="Helical" evidence="1">
    <location>
        <begin position="162"/>
        <end position="183"/>
    </location>
</feature>
<comment type="caution">
    <text evidence="2">The sequence shown here is derived from an EMBL/GenBank/DDBJ whole genome shotgun (WGS) entry which is preliminary data.</text>
</comment>
<evidence type="ECO:0000313" key="2">
    <source>
        <dbReference type="EMBL" id="RWR19670.1"/>
    </source>
</evidence>
<keyword evidence="1" id="KW-0472">Membrane</keyword>
<name>A0A443JGQ3_9MICO</name>
<proteinExistence type="predicted"/>
<dbReference type="RefSeq" id="WP_128217516.1">
    <property type="nucleotide sequence ID" value="NZ_RBZY01000021.1"/>
</dbReference>
<accession>A0A443JGQ3</accession>
<gene>
    <name evidence="2" type="ORF">D8Y23_07410</name>
</gene>
<feature type="transmembrane region" description="Helical" evidence="1">
    <location>
        <begin position="77"/>
        <end position="102"/>
    </location>
</feature>
<dbReference type="OrthoDB" id="4540541at2"/>
<evidence type="ECO:0000256" key="1">
    <source>
        <dbReference type="SAM" id="Phobius"/>
    </source>
</evidence>